<dbReference type="Pfam" id="PF19673">
    <property type="entry name" value="DUF6176"/>
    <property type="match status" value="1"/>
</dbReference>
<proteinExistence type="predicted"/>
<dbReference type="EMBL" id="JBHSGK010000013">
    <property type="protein sequence ID" value="MFC4737158.1"/>
    <property type="molecule type" value="Genomic_DNA"/>
</dbReference>
<keyword evidence="2" id="KW-1185">Reference proteome</keyword>
<dbReference type="Proteomes" id="UP001595896">
    <property type="component" value="Unassembled WGS sequence"/>
</dbReference>
<reference evidence="2" key="1">
    <citation type="journal article" date="2019" name="Int. J. Syst. Evol. Microbiol.">
        <title>The Global Catalogue of Microorganisms (GCM) 10K type strain sequencing project: providing services to taxonomists for standard genome sequencing and annotation.</title>
        <authorList>
            <consortium name="The Broad Institute Genomics Platform"/>
            <consortium name="The Broad Institute Genome Sequencing Center for Infectious Disease"/>
            <person name="Wu L."/>
            <person name="Ma J."/>
        </authorList>
    </citation>
    <scope>NUCLEOTIDE SEQUENCE [LARGE SCALE GENOMIC DNA]</scope>
    <source>
        <strain evidence="2">JCM 12165</strain>
    </source>
</reference>
<gene>
    <name evidence="1" type="ORF">ACFO4L_11215</name>
</gene>
<evidence type="ECO:0000313" key="2">
    <source>
        <dbReference type="Proteomes" id="UP001595896"/>
    </source>
</evidence>
<name>A0ABV9NUV4_9BACI</name>
<accession>A0ABV9NUV4</accession>
<organism evidence="1 2">
    <name type="scientific">Bacillus daqingensis</name>
    <dbReference type="NCBI Taxonomy" id="872396"/>
    <lineage>
        <taxon>Bacteria</taxon>
        <taxon>Bacillati</taxon>
        <taxon>Bacillota</taxon>
        <taxon>Bacilli</taxon>
        <taxon>Bacillales</taxon>
        <taxon>Bacillaceae</taxon>
        <taxon>Bacillus</taxon>
    </lineage>
</organism>
<comment type="caution">
    <text evidence="1">The sequence shown here is derived from an EMBL/GenBank/DDBJ whole genome shotgun (WGS) entry which is preliminary data.</text>
</comment>
<dbReference type="InterPro" id="IPR046174">
    <property type="entry name" value="DUF6176"/>
</dbReference>
<evidence type="ECO:0000313" key="1">
    <source>
        <dbReference type="EMBL" id="MFC4737158.1"/>
    </source>
</evidence>
<protein>
    <submittedName>
        <fullName evidence="1">DUF6176 family protein</fullName>
    </submittedName>
</protein>
<dbReference type="RefSeq" id="WP_377909763.1">
    <property type="nucleotide sequence ID" value="NZ_JBHSGK010000013.1"/>
</dbReference>
<sequence length="115" mass="13621">MKTELSRFRVKPGKSEKVDEWMAFLSEHMADVLLTLDQENMYVESIFRDHRDGYEYLYWFSIQGDHGAEVEDSDHWIDKQHLAYWEECVDKSYPPADLTTEVVMIPSAIRAQMKD</sequence>